<proteinExistence type="predicted"/>
<protein>
    <submittedName>
        <fullName evidence="1">PORTAL PROTEIN, 15 PROTEIN, HEAD PROTEIN, VIRAL INFECTION, TAILED.2A</fullName>
    </submittedName>
</protein>
<evidence type="ECO:0000313" key="1">
    <source>
        <dbReference type="EMBL" id="DAD74390.1"/>
    </source>
</evidence>
<accession>A0A8S5LWJ1</accession>
<dbReference type="EMBL" id="BK014759">
    <property type="protein sequence ID" value="DAD74390.1"/>
    <property type="molecule type" value="Genomic_DNA"/>
</dbReference>
<reference evidence="1" key="1">
    <citation type="journal article" date="2021" name="Proc. Natl. Acad. Sci. U.S.A.">
        <title>A Catalog of Tens of Thousands of Viruses from Human Metagenomes Reveals Hidden Associations with Chronic Diseases.</title>
        <authorList>
            <person name="Tisza M.J."/>
            <person name="Buck C.B."/>
        </authorList>
    </citation>
    <scope>NUCLEOTIDE SEQUENCE</scope>
    <source>
        <strain evidence="1">Ct3pR10</strain>
    </source>
</reference>
<sequence>MIDIEKLVYTPIAESLRKRFKGITVSGEYVNAPPKFPYVSIVEQDNYMSTNRLDSGGSEKFATVMYEVNVYSDKAGSKKSVCREIMGAVDEMLYKRNFTRISLSPVPNMENGTIYRLVARYRAETDGNVMYRI</sequence>
<organism evidence="1">
    <name type="scientific">Siphoviridae sp. ct3pR10</name>
    <dbReference type="NCBI Taxonomy" id="2826284"/>
    <lineage>
        <taxon>Viruses</taxon>
        <taxon>Duplodnaviria</taxon>
        <taxon>Heunggongvirae</taxon>
        <taxon>Uroviricota</taxon>
        <taxon>Caudoviricetes</taxon>
    </lineage>
</organism>
<name>A0A8S5LWJ1_9CAUD</name>